<dbReference type="AlphaFoldDB" id="A0A0F9JB40"/>
<keyword evidence="2" id="KW-0547">Nucleotide-binding</keyword>
<keyword evidence="4" id="KW-0238">DNA-binding</keyword>
<evidence type="ECO:0000256" key="4">
    <source>
        <dbReference type="ARBA" id="ARBA00023125"/>
    </source>
</evidence>
<dbReference type="GO" id="GO:0005524">
    <property type="term" value="F:ATP binding"/>
    <property type="evidence" value="ECO:0007669"/>
    <property type="project" value="UniProtKB-KW"/>
</dbReference>
<evidence type="ECO:0000259" key="6">
    <source>
        <dbReference type="PROSITE" id="PS50163"/>
    </source>
</evidence>
<dbReference type="GO" id="GO:0006281">
    <property type="term" value="P:DNA repair"/>
    <property type="evidence" value="ECO:0007669"/>
    <property type="project" value="InterPro"/>
</dbReference>
<dbReference type="Pfam" id="PF21096">
    <property type="entry name" value="RecA_C"/>
    <property type="match status" value="1"/>
</dbReference>
<name>A0A0F9JB40_9ZZZZ</name>
<feature type="domain" description="RecA family profile 2" evidence="6">
    <location>
        <begin position="189"/>
        <end position="262"/>
    </location>
</feature>
<keyword evidence="3" id="KW-0067">ATP-binding</keyword>
<comment type="caution">
    <text evidence="7">The sequence shown here is derived from an EMBL/GenBank/DDBJ whole genome shotgun (WGS) entry which is preliminary data.</text>
</comment>
<dbReference type="SUPFAM" id="SSF52540">
    <property type="entry name" value="P-loop containing nucleoside triphosphate hydrolases"/>
    <property type="match status" value="1"/>
</dbReference>
<dbReference type="PRINTS" id="PR00142">
    <property type="entry name" value="RECA"/>
</dbReference>
<dbReference type="PROSITE" id="PS50163">
    <property type="entry name" value="RECA_3"/>
    <property type="match status" value="1"/>
</dbReference>
<dbReference type="EMBL" id="LAZR01016772">
    <property type="protein sequence ID" value="KKM03066.1"/>
    <property type="molecule type" value="Genomic_DNA"/>
</dbReference>
<dbReference type="Pfam" id="PF00154">
    <property type="entry name" value="RecA_N"/>
    <property type="match status" value="1"/>
</dbReference>
<accession>A0A0F9JB40</accession>
<dbReference type="GO" id="GO:0008094">
    <property type="term" value="F:ATP-dependent activity, acting on DNA"/>
    <property type="evidence" value="ECO:0007669"/>
    <property type="project" value="InterPro"/>
</dbReference>
<dbReference type="InterPro" id="IPR020587">
    <property type="entry name" value="RecA_monomer-monomer_interface"/>
</dbReference>
<evidence type="ECO:0000256" key="1">
    <source>
        <dbReference type="ARBA" id="ARBA00009391"/>
    </source>
</evidence>
<dbReference type="InterPro" id="IPR049261">
    <property type="entry name" value="RecA-like_C"/>
</dbReference>
<proteinExistence type="inferred from homology"/>
<dbReference type="PANTHER" id="PTHR45900:SF1">
    <property type="entry name" value="MITOCHONDRIAL DNA REPAIR PROTEIN RECA HOMOLOG-RELATED"/>
    <property type="match status" value="1"/>
</dbReference>
<evidence type="ECO:0000256" key="3">
    <source>
        <dbReference type="ARBA" id="ARBA00022840"/>
    </source>
</evidence>
<comment type="similarity">
    <text evidence="1">Belongs to the RecA family.</text>
</comment>
<evidence type="ECO:0000256" key="2">
    <source>
        <dbReference type="ARBA" id="ARBA00022741"/>
    </source>
</evidence>
<keyword evidence="5" id="KW-0233">DNA recombination</keyword>
<dbReference type="GO" id="GO:0006310">
    <property type="term" value="P:DNA recombination"/>
    <property type="evidence" value="ECO:0007669"/>
    <property type="project" value="UniProtKB-KW"/>
</dbReference>
<protein>
    <recommendedName>
        <fullName evidence="6">RecA family profile 2 domain-containing protein</fullName>
    </recommendedName>
</protein>
<dbReference type="InterPro" id="IPR013765">
    <property type="entry name" value="DNA_recomb/repair_RecA"/>
</dbReference>
<dbReference type="InterPro" id="IPR027417">
    <property type="entry name" value="P-loop_NTPase"/>
</dbReference>
<gene>
    <name evidence="7" type="ORF">LCGC14_1778150</name>
</gene>
<dbReference type="InterPro" id="IPR003593">
    <property type="entry name" value="AAA+_ATPase"/>
</dbReference>
<dbReference type="InterPro" id="IPR049428">
    <property type="entry name" value="RecA-like_N"/>
</dbReference>
<sequence>MDLKKLQKELNKKGYNVKFANDIKDTGKLKSGILALDYVLDGGISQCEGGHRIEFWGKESTCKTTFALKVIGQYQKKGKTCVFVDAEKSFDATWAGMLGVNVNDLLMLYPDTLEQFGDMVAELVKIVDLIVVDSIVTLIPEEELNRDTNQPTMALGARINAIITRKIYNAIGSKNPTLIFINQIREKVGIVYGNPSTSSGGHALLHFYNTRIEFRNGKPIDIDKERIGYTVNLRCIKNKRGKPFKNMAVDVYFNGKIDNQKTLFFEAIKYGIITKAGAWFEYDGLKEQGKEKLMAKLTENQWKKIEEKIWKKVN</sequence>
<dbReference type="GO" id="GO:0003697">
    <property type="term" value="F:single-stranded DNA binding"/>
    <property type="evidence" value="ECO:0007669"/>
    <property type="project" value="InterPro"/>
</dbReference>
<dbReference type="SUPFAM" id="SSF54752">
    <property type="entry name" value="RecA protein, C-terminal domain"/>
    <property type="match status" value="1"/>
</dbReference>
<evidence type="ECO:0000256" key="5">
    <source>
        <dbReference type="ARBA" id="ARBA00023172"/>
    </source>
</evidence>
<dbReference type="InterPro" id="IPR023400">
    <property type="entry name" value="RecA_C_sf"/>
</dbReference>
<dbReference type="PANTHER" id="PTHR45900">
    <property type="entry name" value="RECA"/>
    <property type="match status" value="1"/>
</dbReference>
<evidence type="ECO:0000313" key="7">
    <source>
        <dbReference type="EMBL" id="KKM03066.1"/>
    </source>
</evidence>
<organism evidence="7">
    <name type="scientific">marine sediment metagenome</name>
    <dbReference type="NCBI Taxonomy" id="412755"/>
    <lineage>
        <taxon>unclassified sequences</taxon>
        <taxon>metagenomes</taxon>
        <taxon>ecological metagenomes</taxon>
    </lineage>
</organism>
<reference evidence="7" key="1">
    <citation type="journal article" date="2015" name="Nature">
        <title>Complex archaea that bridge the gap between prokaryotes and eukaryotes.</title>
        <authorList>
            <person name="Spang A."/>
            <person name="Saw J.H."/>
            <person name="Jorgensen S.L."/>
            <person name="Zaremba-Niedzwiedzka K."/>
            <person name="Martijn J."/>
            <person name="Lind A.E."/>
            <person name="van Eijk R."/>
            <person name="Schleper C."/>
            <person name="Guy L."/>
            <person name="Ettema T.J."/>
        </authorList>
    </citation>
    <scope>NUCLEOTIDE SEQUENCE</scope>
</reference>
<dbReference type="SMART" id="SM00382">
    <property type="entry name" value="AAA"/>
    <property type="match status" value="1"/>
</dbReference>
<dbReference type="Gene3D" id="3.40.50.300">
    <property type="entry name" value="P-loop containing nucleotide triphosphate hydrolases"/>
    <property type="match status" value="1"/>
</dbReference>